<dbReference type="AlphaFoldDB" id="A0A8T2LNJ9"/>
<feature type="signal peptide" evidence="9">
    <location>
        <begin position="1"/>
        <end position="25"/>
    </location>
</feature>
<evidence type="ECO:0000256" key="3">
    <source>
        <dbReference type="ARBA" id="ARBA00022692"/>
    </source>
</evidence>
<dbReference type="Proteomes" id="UP000752171">
    <property type="component" value="Unassembled WGS sequence"/>
</dbReference>
<feature type="domain" description="Proline-rich transmembrane protein 3/4" evidence="10">
    <location>
        <begin position="389"/>
        <end position="677"/>
    </location>
</feature>
<feature type="compositionally biased region" description="Basic and acidic residues" evidence="7">
    <location>
        <begin position="281"/>
        <end position="300"/>
    </location>
</feature>
<name>A0A8T2LNJ9_ASTMX</name>
<dbReference type="PANTHER" id="PTHR35578">
    <property type="entry name" value="PROLINE-RICH TRANSMEMBRANE PROTEIN 4-RELATED"/>
    <property type="match status" value="1"/>
</dbReference>
<evidence type="ECO:0000256" key="6">
    <source>
        <dbReference type="ARBA" id="ARBA00023136"/>
    </source>
</evidence>
<feature type="transmembrane region" description="Helical" evidence="8">
    <location>
        <begin position="438"/>
        <end position="458"/>
    </location>
</feature>
<evidence type="ECO:0000256" key="8">
    <source>
        <dbReference type="SAM" id="Phobius"/>
    </source>
</evidence>
<keyword evidence="3 8" id="KW-0812">Transmembrane</keyword>
<feature type="compositionally biased region" description="Polar residues" evidence="7">
    <location>
        <begin position="877"/>
        <end position="889"/>
    </location>
</feature>
<proteinExistence type="predicted"/>
<feature type="region of interest" description="Disordered" evidence="7">
    <location>
        <begin position="855"/>
        <end position="905"/>
    </location>
</feature>
<dbReference type="CTD" id="101886739"/>
<dbReference type="EMBL" id="JAICCE010000009">
    <property type="protein sequence ID" value="KAG9273030.1"/>
    <property type="molecule type" value="Genomic_DNA"/>
</dbReference>
<keyword evidence="4 9" id="KW-0732">Signal</keyword>
<dbReference type="InterPro" id="IPR052836">
    <property type="entry name" value="PRRT_domain-containing"/>
</dbReference>
<feature type="chain" id="PRO_5035859489" evidence="9">
    <location>
        <begin position="26"/>
        <end position="956"/>
    </location>
</feature>
<feature type="region of interest" description="Disordered" evidence="7">
    <location>
        <begin position="160"/>
        <end position="374"/>
    </location>
</feature>
<feature type="compositionally biased region" description="Polar residues" evidence="7">
    <location>
        <begin position="252"/>
        <end position="261"/>
    </location>
</feature>
<evidence type="ECO:0000256" key="1">
    <source>
        <dbReference type="ARBA" id="ARBA00004141"/>
    </source>
</evidence>
<gene>
    <name evidence="11" type="primary">PRRT4</name>
    <name evidence="11" type="ORF">AMEX_G12116</name>
</gene>
<evidence type="ECO:0000256" key="2">
    <source>
        <dbReference type="ARBA" id="ARBA00022553"/>
    </source>
</evidence>
<feature type="compositionally biased region" description="Polar residues" evidence="7">
    <location>
        <begin position="162"/>
        <end position="192"/>
    </location>
</feature>
<evidence type="ECO:0000256" key="7">
    <source>
        <dbReference type="SAM" id="MobiDB-lite"/>
    </source>
</evidence>
<protein>
    <submittedName>
        <fullName evidence="11">Proline-rich transmembrane protein 4-like isoform X1</fullName>
    </submittedName>
</protein>
<feature type="compositionally biased region" description="Polar residues" evidence="7">
    <location>
        <begin position="304"/>
        <end position="344"/>
    </location>
</feature>
<feature type="transmembrane region" description="Helical" evidence="8">
    <location>
        <begin position="478"/>
        <end position="499"/>
    </location>
</feature>
<evidence type="ECO:0000313" key="11">
    <source>
        <dbReference type="EMBL" id="KAG9273030.1"/>
    </source>
</evidence>
<evidence type="ECO:0000259" key="10">
    <source>
        <dbReference type="Pfam" id="PF25987"/>
    </source>
</evidence>
<evidence type="ECO:0000256" key="9">
    <source>
        <dbReference type="SAM" id="SignalP"/>
    </source>
</evidence>
<feature type="transmembrane region" description="Helical" evidence="8">
    <location>
        <begin position="548"/>
        <end position="567"/>
    </location>
</feature>
<comment type="subcellular location">
    <subcellularLocation>
        <location evidence="1">Membrane</location>
        <topology evidence="1">Multi-pass membrane protein</topology>
    </subcellularLocation>
</comment>
<reference evidence="11 12" key="1">
    <citation type="submission" date="2021-07" db="EMBL/GenBank/DDBJ databases">
        <authorList>
            <person name="Imarazene B."/>
            <person name="Zahm M."/>
            <person name="Klopp C."/>
            <person name="Cabau C."/>
            <person name="Beille S."/>
            <person name="Jouanno E."/>
            <person name="Castinel A."/>
            <person name="Lluch J."/>
            <person name="Gil L."/>
            <person name="Kuchtly C."/>
            <person name="Lopez Roques C."/>
            <person name="Donnadieu C."/>
            <person name="Parrinello H."/>
            <person name="Journot L."/>
            <person name="Du K."/>
            <person name="Schartl M."/>
            <person name="Retaux S."/>
            <person name="Guiguen Y."/>
        </authorList>
    </citation>
    <scope>NUCLEOTIDE SEQUENCE [LARGE SCALE GENOMIC DNA]</scope>
    <source>
        <strain evidence="11">Pach_M1</strain>
        <tissue evidence="11">Testis</tissue>
    </source>
</reference>
<feature type="compositionally biased region" description="Basic and acidic residues" evidence="7">
    <location>
        <begin position="242"/>
        <end position="251"/>
    </location>
</feature>
<keyword evidence="5 8" id="KW-1133">Transmembrane helix</keyword>
<dbReference type="Pfam" id="PF25987">
    <property type="entry name" value="PRRT3"/>
    <property type="match status" value="1"/>
</dbReference>
<comment type="caution">
    <text evidence="11">The sequence shown here is derived from an EMBL/GenBank/DDBJ whole genome shotgun (WGS) entry which is preliminary data.</text>
</comment>
<keyword evidence="6 8" id="KW-0472">Membrane</keyword>
<dbReference type="OMA" id="WLFKKPP"/>
<evidence type="ECO:0000256" key="5">
    <source>
        <dbReference type="ARBA" id="ARBA00022989"/>
    </source>
</evidence>
<dbReference type="GeneID" id="103031307"/>
<feature type="transmembrane region" description="Helical" evidence="8">
    <location>
        <begin position="406"/>
        <end position="431"/>
    </location>
</feature>
<feature type="transmembrane region" description="Helical" evidence="8">
    <location>
        <begin position="601"/>
        <end position="622"/>
    </location>
</feature>
<feature type="transmembrane region" description="Helical" evidence="8">
    <location>
        <begin position="511"/>
        <end position="536"/>
    </location>
</feature>
<sequence length="956" mass="104093">MVLHSGGLNSIVLVLSLSLFDSLHTVSLNRDGREPSWTKKTAVSGAQWSQWTTQMSRTKMDTTTASPMINSLFTELTIKFEKNSNALKDLAGTMAAASNLNSRRNISLPKPSTTETWTANDTPAKAWSRTQGNEWIPVKEFSDLAQSYLGDFDAYSSERSDSQAWKSQSGFQPQENTETPEFTHVHMSQTSPDQRRVKTKLGVDSTQRESKSTGQKTDIGKFSDAGTDVGQEQKDLLTTAKDTGKEIEESTTKPPQQTIGLTSYPKESLMKPNWTRPSLDTSKEDGVGPLEEERKRKQDARMTPATTTLTLNPGLSVFNTDATESSSLPDCNQDSTGICNSSKPLRNPGLSDDSISDDLAPASPVLPPSEDMTPPPVALTPPLLVPLLTDWNAAMATWGLAWELQVYGLGCVFSLVAMISALSLLCLPLCWPSGCAQFSLLHLLQLLAGSSRALWLLYDPYGQRERLPAAWVRLLHEATYPCLTAAFGLLLLLLCGLSPSQLLSQSTLRRCGCLLAALVLVHVAVVMGSVAILRLFPTLPVVPLLPPAAFLLLASIFSFSYLLFYCCTRTDAKHIYRLSETSPDHQANRCPLAEASVWERAAGTGLFAALFLLACGGLRLYAILHATGLTDEETVGLMPWPWWGFQLSCRVCEVGVCLSVALVITHPLLCCGRAAPKFGRWSSMFNRKRISTGGTTSATKPTILPTSWSKRPGEKLSLRDGMVQDESESVPLYTLAEVPLCEMDGLDLHYPSSPQNQALLQHSATTNNAQIVSRHSSLASLNGDSTVDLRPPSPIDLRRSIDEALNSEALFRRSLFSSSRLSLSTRGPPDGQPCRGTSAEPVLYRTASCGDVDSPCRDSISSSLHGGPRGRGGPTALYSSRHQSQSSLPRGSLPRVQSGRPSQKQYKVLNSTASRESIYEKDHAYTQADELAVQAEFKSVCRQIDALSVSSDTIEL</sequence>
<dbReference type="PANTHER" id="PTHR35578:SF6">
    <property type="entry name" value="PROLINE-RICH TRANSMEMBRANE PROTEIN 4"/>
    <property type="match status" value="1"/>
</dbReference>
<organism evidence="11 12">
    <name type="scientific">Astyanax mexicanus</name>
    <name type="common">Blind cave fish</name>
    <name type="synonym">Astyanax fasciatus mexicanus</name>
    <dbReference type="NCBI Taxonomy" id="7994"/>
    <lineage>
        <taxon>Eukaryota</taxon>
        <taxon>Metazoa</taxon>
        <taxon>Chordata</taxon>
        <taxon>Craniata</taxon>
        <taxon>Vertebrata</taxon>
        <taxon>Euteleostomi</taxon>
        <taxon>Actinopterygii</taxon>
        <taxon>Neopterygii</taxon>
        <taxon>Teleostei</taxon>
        <taxon>Ostariophysi</taxon>
        <taxon>Characiformes</taxon>
        <taxon>Characoidei</taxon>
        <taxon>Acestrorhamphidae</taxon>
        <taxon>Acestrorhamphinae</taxon>
        <taxon>Astyanax</taxon>
    </lineage>
</organism>
<evidence type="ECO:0000313" key="12">
    <source>
        <dbReference type="Proteomes" id="UP000752171"/>
    </source>
</evidence>
<evidence type="ECO:0000256" key="4">
    <source>
        <dbReference type="ARBA" id="ARBA00022729"/>
    </source>
</evidence>
<dbReference type="InterPro" id="IPR059081">
    <property type="entry name" value="PRRT3-4"/>
</dbReference>
<keyword evidence="2" id="KW-0597">Phosphoprotein</keyword>
<dbReference type="KEGG" id="amex:103031307"/>
<accession>A0A8T2LNJ9</accession>